<dbReference type="InterPro" id="IPR042099">
    <property type="entry name" value="ANL_N_sf"/>
</dbReference>
<evidence type="ECO:0000256" key="1">
    <source>
        <dbReference type="ARBA" id="ARBA00006432"/>
    </source>
</evidence>
<evidence type="ECO:0000256" key="2">
    <source>
        <dbReference type="ARBA" id="ARBA00022737"/>
    </source>
</evidence>
<dbReference type="RefSeq" id="WP_378139901.1">
    <property type="nucleotide sequence ID" value="NZ_JBHSMI010000067.1"/>
</dbReference>
<keyword evidence="3" id="KW-0045">Antibiotic biosynthesis</keyword>
<dbReference type="InterPro" id="IPR010071">
    <property type="entry name" value="AA_adenyl_dom"/>
</dbReference>
<dbReference type="Proteomes" id="UP001596113">
    <property type="component" value="Unassembled WGS sequence"/>
</dbReference>
<name>A0ABW0I1D5_9BACL</name>
<evidence type="ECO:0000313" key="6">
    <source>
        <dbReference type="EMBL" id="MFC5407331.1"/>
    </source>
</evidence>
<feature type="domain" description="AMP-binding enzyme C-terminal" evidence="5">
    <location>
        <begin position="394"/>
        <end position="467"/>
    </location>
</feature>
<dbReference type="Pfam" id="PF13193">
    <property type="entry name" value="AMP-binding_C"/>
    <property type="match status" value="1"/>
</dbReference>
<organism evidence="6 7">
    <name type="scientific">Cohnella soli</name>
    <dbReference type="NCBI Taxonomy" id="425005"/>
    <lineage>
        <taxon>Bacteria</taxon>
        <taxon>Bacillati</taxon>
        <taxon>Bacillota</taxon>
        <taxon>Bacilli</taxon>
        <taxon>Bacillales</taxon>
        <taxon>Paenibacillaceae</taxon>
        <taxon>Cohnella</taxon>
    </lineage>
</organism>
<dbReference type="Gene3D" id="3.30.300.30">
    <property type="match status" value="1"/>
</dbReference>
<dbReference type="PANTHER" id="PTHR45527">
    <property type="entry name" value="NONRIBOSOMAL PEPTIDE SYNTHETASE"/>
    <property type="match status" value="1"/>
</dbReference>
<dbReference type="InterPro" id="IPR025110">
    <property type="entry name" value="AMP-bd_C"/>
</dbReference>
<dbReference type="PANTHER" id="PTHR45527:SF1">
    <property type="entry name" value="FATTY ACID SYNTHASE"/>
    <property type="match status" value="1"/>
</dbReference>
<dbReference type="CDD" id="cd05930">
    <property type="entry name" value="A_NRPS"/>
    <property type="match status" value="1"/>
</dbReference>
<dbReference type="InterPro" id="IPR020845">
    <property type="entry name" value="AMP-binding_CS"/>
</dbReference>
<dbReference type="Gene3D" id="3.40.50.12780">
    <property type="entry name" value="N-terminal domain of ligase-like"/>
    <property type="match status" value="1"/>
</dbReference>
<dbReference type="EMBL" id="JBHSMI010000067">
    <property type="protein sequence ID" value="MFC5407331.1"/>
    <property type="molecule type" value="Genomic_DNA"/>
</dbReference>
<dbReference type="PROSITE" id="PS00455">
    <property type="entry name" value="AMP_BINDING"/>
    <property type="match status" value="1"/>
</dbReference>
<reference evidence="7" key="1">
    <citation type="journal article" date="2019" name="Int. J. Syst. Evol. Microbiol.">
        <title>The Global Catalogue of Microorganisms (GCM) 10K type strain sequencing project: providing services to taxonomists for standard genome sequencing and annotation.</title>
        <authorList>
            <consortium name="The Broad Institute Genomics Platform"/>
            <consortium name="The Broad Institute Genome Sequencing Center for Infectious Disease"/>
            <person name="Wu L."/>
            <person name="Ma J."/>
        </authorList>
    </citation>
    <scope>NUCLEOTIDE SEQUENCE [LARGE SCALE GENOMIC DNA]</scope>
    <source>
        <strain evidence="7">CGMCC 1.18575</strain>
    </source>
</reference>
<dbReference type="InterPro" id="IPR000873">
    <property type="entry name" value="AMP-dep_synth/lig_dom"/>
</dbReference>
<keyword evidence="7" id="KW-1185">Reference proteome</keyword>
<dbReference type="NCBIfam" id="TIGR01733">
    <property type="entry name" value="AA-adenyl-dom"/>
    <property type="match status" value="1"/>
</dbReference>
<keyword evidence="2" id="KW-0677">Repeat</keyword>
<feature type="domain" description="AMP-dependent synthetase/ligase" evidence="4">
    <location>
        <begin position="14"/>
        <end position="340"/>
    </location>
</feature>
<evidence type="ECO:0000256" key="3">
    <source>
        <dbReference type="ARBA" id="ARBA00023194"/>
    </source>
</evidence>
<evidence type="ECO:0000313" key="7">
    <source>
        <dbReference type="Proteomes" id="UP001596113"/>
    </source>
</evidence>
<comment type="caution">
    <text evidence="6">The sequence shown here is derived from an EMBL/GenBank/DDBJ whole genome shotgun (WGS) entry which is preliminary data.</text>
</comment>
<sequence length="481" mass="53553">MEIEDKNITAFIGETAKKMPDKPAVTFESRSLTYSELMDRVERLADKLRMLGVQNQDIVAILLEQSLDLLVSILAVLTLGGIYVPIDLRNPPERVQSILKDANAKFLIRGKHATVESLELHESQVHVQSTPHNLAYIIYTSGSTGKPKGVMIEHRSVGNLIRAMAEKLDLHPGKKILVVSPPTFDIYLMETIVPLSHGMEIVIANDKQSQSPRGIRDLIVNDGIDMVQMTPSRWVWFLNDRNSSQCLNRLTDILIGGEPLRLSLLQRIKSSTEARIYNLYGPTEATVWTAIADVTDAACVTIGVPIANTSMCVMDPAGNLLEEEVGELHLSGIGLARGYWNDPELTKNSFIESHERRYFKTGDLAKKRKDGSFEVLGRTDEQVKIRGHRVELREVENVLIESNLVSAATVICFSERLIAFIVPDYPAREEQETLNDIFGFLKSKLPDYMIPSSIVILADIPITANGKTDKKALLTIVSKGK</sequence>
<comment type="similarity">
    <text evidence="1">Belongs to the ATP-dependent AMP-binding enzyme family.</text>
</comment>
<dbReference type="PRINTS" id="PR00154">
    <property type="entry name" value="AMPBINDING"/>
</dbReference>
<proteinExistence type="inferred from homology"/>
<gene>
    <name evidence="6" type="ORF">ACFPOF_31765</name>
</gene>
<evidence type="ECO:0000259" key="4">
    <source>
        <dbReference type="Pfam" id="PF00501"/>
    </source>
</evidence>
<accession>A0ABW0I1D5</accession>
<evidence type="ECO:0000259" key="5">
    <source>
        <dbReference type="Pfam" id="PF13193"/>
    </source>
</evidence>
<dbReference type="InterPro" id="IPR020459">
    <property type="entry name" value="AMP-binding"/>
</dbReference>
<dbReference type="Pfam" id="PF00501">
    <property type="entry name" value="AMP-binding"/>
    <property type="match status" value="1"/>
</dbReference>
<dbReference type="InterPro" id="IPR045851">
    <property type="entry name" value="AMP-bd_C_sf"/>
</dbReference>
<dbReference type="SUPFAM" id="SSF56801">
    <property type="entry name" value="Acetyl-CoA synthetase-like"/>
    <property type="match status" value="1"/>
</dbReference>
<protein>
    <submittedName>
        <fullName evidence="6">Amino acid adenylation domain-containing protein</fullName>
    </submittedName>
</protein>